<feature type="transmembrane region" description="Helical" evidence="2">
    <location>
        <begin position="101"/>
        <end position="118"/>
    </location>
</feature>
<keyword evidence="2" id="KW-0812">Transmembrane</keyword>
<keyword evidence="2" id="KW-1133">Transmembrane helix</keyword>
<evidence type="ECO:0000313" key="3">
    <source>
        <dbReference type="EMBL" id="GHO52709.1"/>
    </source>
</evidence>
<organism evidence="3 4">
    <name type="scientific">Ktedonobacter robiniae</name>
    <dbReference type="NCBI Taxonomy" id="2778365"/>
    <lineage>
        <taxon>Bacteria</taxon>
        <taxon>Bacillati</taxon>
        <taxon>Chloroflexota</taxon>
        <taxon>Ktedonobacteria</taxon>
        <taxon>Ktedonobacterales</taxon>
        <taxon>Ktedonobacteraceae</taxon>
        <taxon>Ktedonobacter</taxon>
    </lineage>
</organism>
<keyword evidence="2" id="KW-0472">Membrane</keyword>
<evidence type="ECO:0000313" key="4">
    <source>
        <dbReference type="Proteomes" id="UP000654345"/>
    </source>
</evidence>
<name>A0ABQ3UIZ6_9CHLR</name>
<protein>
    <submittedName>
        <fullName evidence="3">Uncharacterized protein</fullName>
    </submittedName>
</protein>
<keyword evidence="4" id="KW-1185">Reference proteome</keyword>
<comment type="caution">
    <text evidence="3">The sequence shown here is derived from an EMBL/GenBank/DDBJ whole genome shotgun (WGS) entry which is preliminary data.</text>
</comment>
<evidence type="ECO:0000256" key="2">
    <source>
        <dbReference type="SAM" id="Phobius"/>
    </source>
</evidence>
<evidence type="ECO:0000256" key="1">
    <source>
        <dbReference type="SAM" id="MobiDB-lite"/>
    </source>
</evidence>
<dbReference type="RefSeq" id="WP_201369586.1">
    <property type="nucleotide sequence ID" value="NZ_BNJG01000001.1"/>
</dbReference>
<feature type="region of interest" description="Disordered" evidence="1">
    <location>
        <begin position="133"/>
        <end position="152"/>
    </location>
</feature>
<gene>
    <name evidence="3" type="ORF">KSB_11840</name>
</gene>
<feature type="transmembrane region" description="Helical" evidence="2">
    <location>
        <begin position="61"/>
        <end position="81"/>
    </location>
</feature>
<sequence>MNTLFVQTSLHSVMGMALAGVSDGQMKVISIALWISAFLCILNIILAVVYRSRSKREVFSYWAICVLELAIFVFALLLRVGVISQVPFHLPPGLPVDRLEIGAALAFGIGLFPAAFWHRVNLSDLPKRIGEDGKAMKSGKGTVSQAPGEWMN</sequence>
<reference evidence="3 4" key="1">
    <citation type="journal article" date="2021" name="Int. J. Syst. Evol. Microbiol.">
        <title>Reticulibacter mediterranei gen. nov., sp. nov., within the new family Reticulibacteraceae fam. nov., and Ktedonospora formicarum gen. nov., sp. nov., Ktedonobacter robiniae sp. nov., Dictyobacter formicarum sp. nov. and Dictyobacter arantiisoli sp. nov., belonging to the class Ktedonobacteria.</title>
        <authorList>
            <person name="Yabe S."/>
            <person name="Zheng Y."/>
            <person name="Wang C.M."/>
            <person name="Sakai Y."/>
            <person name="Abe K."/>
            <person name="Yokota A."/>
            <person name="Donadio S."/>
            <person name="Cavaletti L."/>
            <person name="Monciardini P."/>
        </authorList>
    </citation>
    <scope>NUCLEOTIDE SEQUENCE [LARGE SCALE GENOMIC DNA]</scope>
    <source>
        <strain evidence="3 4">SOSP1-30</strain>
    </source>
</reference>
<dbReference type="EMBL" id="BNJG01000001">
    <property type="protein sequence ID" value="GHO52709.1"/>
    <property type="molecule type" value="Genomic_DNA"/>
</dbReference>
<feature type="transmembrane region" description="Helical" evidence="2">
    <location>
        <begin position="29"/>
        <end position="49"/>
    </location>
</feature>
<dbReference type="Proteomes" id="UP000654345">
    <property type="component" value="Unassembled WGS sequence"/>
</dbReference>
<proteinExistence type="predicted"/>
<accession>A0ABQ3UIZ6</accession>